<comment type="caution">
    <text evidence="2">The sequence shown here is derived from an EMBL/GenBank/DDBJ whole genome shotgun (WGS) entry which is preliminary data.</text>
</comment>
<accession>A0A2R6RZS6</accession>
<sequence>MHYTQGRIPDKGRPKKGNYSKLEKILLKAGIKKFLLKIYTVHPFPDDEMTPGRAVVAWSDICAQVRKNFFQQDSDRVITLVMKWAFSARGHLHDEISKLIVEFYKIKLKTGKKKVRKENKRRVRYLMEGSPKQFSYNVKFCLDTWATGEFNGQITFKESKYRPQYEKHLEQLKQWEEINSVVVQKIREKMFECIPLNKVDTGGPLQVALKHAQEDLARRTGDTDSEGGD</sequence>
<dbReference type="Pfam" id="PF20149">
    <property type="entry name" value="DUF6532"/>
    <property type="match status" value="2"/>
</dbReference>
<dbReference type="OrthoDB" id="2751838at2759"/>
<evidence type="ECO:0000313" key="3">
    <source>
        <dbReference type="Proteomes" id="UP000186601"/>
    </source>
</evidence>
<protein>
    <recommendedName>
        <fullName evidence="1">DUF6532 domain-containing protein</fullName>
    </recommendedName>
</protein>
<feature type="domain" description="DUF6532" evidence="1">
    <location>
        <begin position="31"/>
        <end position="131"/>
    </location>
</feature>
<evidence type="ECO:0000313" key="2">
    <source>
        <dbReference type="EMBL" id="PSS35520.1"/>
    </source>
</evidence>
<gene>
    <name evidence="2" type="ORF">PHLCEN_2v1514</name>
</gene>
<name>A0A2R6RZS6_9APHY</name>
<keyword evidence="3" id="KW-1185">Reference proteome</keyword>
<evidence type="ECO:0000259" key="1">
    <source>
        <dbReference type="Pfam" id="PF20149"/>
    </source>
</evidence>
<dbReference type="AlphaFoldDB" id="A0A2R6RZS6"/>
<reference evidence="2 3" key="1">
    <citation type="submission" date="2018-02" db="EMBL/GenBank/DDBJ databases">
        <title>Genome sequence of the basidiomycete white-rot fungus Phlebia centrifuga.</title>
        <authorList>
            <person name="Granchi Z."/>
            <person name="Peng M."/>
            <person name="de Vries R.P."/>
            <person name="Hilden K."/>
            <person name="Makela M.R."/>
            <person name="Grigoriev I."/>
            <person name="Riley R."/>
        </authorList>
    </citation>
    <scope>NUCLEOTIDE SEQUENCE [LARGE SCALE GENOMIC DNA]</scope>
    <source>
        <strain evidence="2 3">FBCC195</strain>
    </source>
</reference>
<feature type="domain" description="DUF6532" evidence="1">
    <location>
        <begin position="138"/>
        <end position="175"/>
    </location>
</feature>
<organism evidence="2 3">
    <name type="scientific">Hermanssonia centrifuga</name>
    <dbReference type="NCBI Taxonomy" id="98765"/>
    <lineage>
        <taxon>Eukaryota</taxon>
        <taxon>Fungi</taxon>
        <taxon>Dikarya</taxon>
        <taxon>Basidiomycota</taxon>
        <taxon>Agaricomycotina</taxon>
        <taxon>Agaricomycetes</taxon>
        <taxon>Polyporales</taxon>
        <taxon>Meruliaceae</taxon>
        <taxon>Hermanssonia</taxon>
    </lineage>
</organism>
<dbReference type="EMBL" id="MLYV02000121">
    <property type="protein sequence ID" value="PSS35520.1"/>
    <property type="molecule type" value="Genomic_DNA"/>
</dbReference>
<dbReference type="Proteomes" id="UP000186601">
    <property type="component" value="Unassembled WGS sequence"/>
</dbReference>
<dbReference type="InterPro" id="IPR045341">
    <property type="entry name" value="DUF6532"/>
</dbReference>
<proteinExistence type="predicted"/>